<evidence type="ECO:0000313" key="4">
    <source>
        <dbReference type="EMBL" id="KAH7162915.1"/>
    </source>
</evidence>
<dbReference type="Proteomes" id="UP000717696">
    <property type="component" value="Unassembled WGS sequence"/>
</dbReference>
<accession>A0A9P9FHP6</accession>
<protein>
    <submittedName>
        <fullName evidence="4">Uncharacterized protein</fullName>
    </submittedName>
</protein>
<name>A0A9P9FHP6_9HYPO</name>
<feature type="compositionally biased region" description="Low complexity" evidence="1">
    <location>
        <begin position="299"/>
        <end position="339"/>
    </location>
</feature>
<feature type="compositionally biased region" description="Low complexity" evidence="1">
    <location>
        <begin position="434"/>
        <end position="449"/>
    </location>
</feature>
<organism evidence="4 5">
    <name type="scientific">Dactylonectria estremocensis</name>
    <dbReference type="NCBI Taxonomy" id="1079267"/>
    <lineage>
        <taxon>Eukaryota</taxon>
        <taxon>Fungi</taxon>
        <taxon>Dikarya</taxon>
        <taxon>Ascomycota</taxon>
        <taxon>Pezizomycotina</taxon>
        <taxon>Sordariomycetes</taxon>
        <taxon>Hypocreomycetidae</taxon>
        <taxon>Hypocreales</taxon>
        <taxon>Nectriaceae</taxon>
        <taxon>Dactylonectria</taxon>
    </lineage>
</organism>
<comment type="caution">
    <text evidence="4">The sequence shown here is derived from an EMBL/GenBank/DDBJ whole genome shotgun (WGS) entry which is preliminary data.</text>
</comment>
<evidence type="ECO:0000256" key="2">
    <source>
        <dbReference type="SAM" id="Phobius"/>
    </source>
</evidence>
<evidence type="ECO:0000256" key="1">
    <source>
        <dbReference type="SAM" id="MobiDB-lite"/>
    </source>
</evidence>
<evidence type="ECO:0000256" key="3">
    <source>
        <dbReference type="SAM" id="SignalP"/>
    </source>
</evidence>
<sequence>MRRPAALLAWAAALSSPAAAWLKNPFLKSVAGTSWKPPAETGIAAVNQNQMALGWSPRPTEAPELYGRMALAERMEGYTLGTDTCGYMRDGNSFTCISDSATCTFSDDYIGCCDPSSTCNIVKTTCIDYDASFAGDCDLPSDFHTLCCATSAYGACFTWIISNTGSDSEPDSTYTLLDCSAASGTSTLFDYDPAWAVTHSFSSTVSSAASSATTDVSGSGSGTDISGSGSTGSLTTEPSAATSDSDSDSNGGSSTPVGAIAGGVVGGVSLIVIVGLVIFFMRRKKNKDQQTPPPPLPPNGAQNLAPPPVQQQQPMIQHPQSPQGFAPSSSSPTPTAYTSGVPLGFQGYPQQQGTPQPYDPHMSAYSGQQAYSHQPGYDAYGQQGYQQQSYQQQGQYNQHGAIAVYQPPSTASPPPNTTSSPIPKGSEAVMGGLQQQQQQQQHYQQQQQHSPQNTNELPAINPLWRAE</sequence>
<keyword evidence="5" id="KW-1185">Reference proteome</keyword>
<feature type="signal peptide" evidence="3">
    <location>
        <begin position="1"/>
        <end position="20"/>
    </location>
</feature>
<keyword evidence="2" id="KW-1133">Transmembrane helix</keyword>
<keyword evidence="2" id="KW-0812">Transmembrane</keyword>
<gene>
    <name evidence="4" type="ORF">B0J13DRAFT_537287</name>
</gene>
<dbReference type="EMBL" id="JAGMUU010000001">
    <property type="protein sequence ID" value="KAH7162915.1"/>
    <property type="molecule type" value="Genomic_DNA"/>
</dbReference>
<reference evidence="4" key="1">
    <citation type="journal article" date="2021" name="Nat. Commun.">
        <title>Genetic determinants of endophytism in the Arabidopsis root mycobiome.</title>
        <authorList>
            <person name="Mesny F."/>
            <person name="Miyauchi S."/>
            <person name="Thiergart T."/>
            <person name="Pickel B."/>
            <person name="Atanasova L."/>
            <person name="Karlsson M."/>
            <person name="Huettel B."/>
            <person name="Barry K.W."/>
            <person name="Haridas S."/>
            <person name="Chen C."/>
            <person name="Bauer D."/>
            <person name="Andreopoulos W."/>
            <person name="Pangilinan J."/>
            <person name="LaButti K."/>
            <person name="Riley R."/>
            <person name="Lipzen A."/>
            <person name="Clum A."/>
            <person name="Drula E."/>
            <person name="Henrissat B."/>
            <person name="Kohler A."/>
            <person name="Grigoriev I.V."/>
            <person name="Martin F.M."/>
            <person name="Hacquard S."/>
        </authorList>
    </citation>
    <scope>NUCLEOTIDE SEQUENCE</scope>
    <source>
        <strain evidence="4">MPI-CAGE-AT-0021</strain>
    </source>
</reference>
<feature type="transmembrane region" description="Helical" evidence="2">
    <location>
        <begin position="257"/>
        <end position="280"/>
    </location>
</feature>
<dbReference type="AlphaFoldDB" id="A0A9P9FHP6"/>
<feature type="compositionally biased region" description="Low complexity" evidence="1">
    <location>
        <begin position="346"/>
        <end position="360"/>
    </location>
</feature>
<feature type="region of interest" description="Disordered" evidence="1">
    <location>
        <begin position="211"/>
        <end position="254"/>
    </location>
</feature>
<feature type="region of interest" description="Disordered" evidence="1">
    <location>
        <begin position="285"/>
        <end position="467"/>
    </location>
</feature>
<keyword evidence="2" id="KW-0472">Membrane</keyword>
<feature type="chain" id="PRO_5040148730" evidence="3">
    <location>
        <begin position="21"/>
        <end position="467"/>
    </location>
</feature>
<keyword evidence="3" id="KW-0732">Signal</keyword>
<evidence type="ECO:0000313" key="5">
    <source>
        <dbReference type="Proteomes" id="UP000717696"/>
    </source>
</evidence>
<proteinExistence type="predicted"/>
<dbReference type="OrthoDB" id="4814718at2759"/>
<feature type="compositionally biased region" description="Low complexity" evidence="1">
    <location>
        <begin position="374"/>
        <end position="400"/>
    </location>
</feature>